<dbReference type="Gene3D" id="2.30.33.40">
    <property type="entry name" value="GroES chaperonin"/>
    <property type="match status" value="1"/>
</dbReference>
<proteinExistence type="predicted"/>
<dbReference type="InterPro" id="IPR011032">
    <property type="entry name" value="GroES-like_sf"/>
</dbReference>
<dbReference type="InterPro" id="IPR020818">
    <property type="entry name" value="Chaperonin_GroES"/>
</dbReference>
<dbReference type="SUPFAM" id="SSF50129">
    <property type="entry name" value="GroES-like"/>
    <property type="match status" value="1"/>
</dbReference>
<dbReference type="GO" id="GO:0005524">
    <property type="term" value="F:ATP binding"/>
    <property type="evidence" value="ECO:0007669"/>
    <property type="project" value="InterPro"/>
</dbReference>
<name>A0A221S4F5_9VIRU</name>
<protein>
    <submittedName>
        <fullName evidence="2">Co-chaperonin GroES</fullName>
    </submittedName>
</protein>
<reference evidence="2" key="1">
    <citation type="submission" date="2016-03" db="EMBL/GenBank/DDBJ databases">
        <title>Novel chaperonins are prevalent in the virioplankton and link to viral biology and ecology.</title>
        <authorList>
            <person name="Marine R.L."/>
            <person name="Nasko D.J."/>
            <person name="Polson S.W."/>
            <person name="Wommack K.E."/>
        </authorList>
    </citation>
    <scope>NUCLEOTIDE SEQUENCE</scope>
</reference>
<dbReference type="CDD" id="cd00320">
    <property type="entry name" value="cpn10"/>
    <property type="match status" value="1"/>
</dbReference>
<gene>
    <name evidence="2" type="primary">groES</name>
</gene>
<keyword evidence="1" id="KW-0143">Chaperone</keyword>
<dbReference type="SMART" id="SM00883">
    <property type="entry name" value="Cpn10"/>
    <property type="match status" value="1"/>
</dbReference>
<evidence type="ECO:0000313" key="2">
    <source>
        <dbReference type="EMBL" id="ASN63635.1"/>
    </source>
</evidence>
<dbReference type="InterPro" id="IPR037124">
    <property type="entry name" value="Chaperonin_GroES_sf"/>
</dbReference>
<dbReference type="Pfam" id="PF00166">
    <property type="entry name" value="Cpn10"/>
    <property type="match status" value="1"/>
</dbReference>
<dbReference type="PRINTS" id="PR00297">
    <property type="entry name" value="CHAPERONIN10"/>
</dbReference>
<evidence type="ECO:0000256" key="1">
    <source>
        <dbReference type="ARBA" id="ARBA00023186"/>
    </source>
</evidence>
<accession>A0A221S4F5</accession>
<organism evidence="2">
    <name type="scientific">uncultured virus</name>
    <dbReference type="NCBI Taxonomy" id="340016"/>
    <lineage>
        <taxon>Viruses</taxon>
        <taxon>environmental samples</taxon>
    </lineage>
</organism>
<sequence>MEQERKLTALEQKWQAQQAEAAAVRPSLDQAITEDGKIDEAALHGSVFDMIPRPTGWRLAILPYRGSKTSKGGILFSDETQKRTQLATNVGYVLRVGDLAYGDQTKFPNGPWCKEGDWVIFGRYAGSRIQIDGGEIRLLNDDEVLGVVNDPEDILHM</sequence>
<dbReference type="EMBL" id="KU971041">
    <property type="protein sequence ID" value="ASN63635.1"/>
    <property type="molecule type" value="Genomic_DNA"/>
</dbReference>
<dbReference type="GO" id="GO:0044183">
    <property type="term" value="F:protein folding chaperone"/>
    <property type="evidence" value="ECO:0007669"/>
    <property type="project" value="InterPro"/>
</dbReference>